<evidence type="ECO:0000256" key="6">
    <source>
        <dbReference type="ARBA" id="ARBA00022840"/>
    </source>
</evidence>
<evidence type="ECO:0000313" key="10">
    <source>
        <dbReference type="EMBL" id="MDV2621062.1"/>
    </source>
</evidence>
<dbReference type="AlphaFoldDB" id="A0AAW8YFM4"/>
<dbReference type="InterPro" id="IPR003439">
    <property type="entry name" value="ABC_transporter-like_ATP-bd"/>
</dbReference>
<feature type="domain" description="ABC transporter" evidence="9">
    <location>
        <begin position="254"/>
        <end position="474"/>
    </location>
</feature>
<dbReference type="InterPro" id="IPR017871">
    <property type="entry name" value="ABC_transporter-like_CS"/>
</dbReference>
<evidence type="ECO:0000256" key="1">
    <source>
        <dbReference type="ARBA" id="ARBA00004202"/>
    </source>
</evidence>
<sequence>MEKVTINNLTFKYRQATQPILKQLNFHLTAGSFNVLYGPSGGGKSTLLRIIAGLYPHFAGTIIQGTIKLEGKDVTAWQPAELTQKLALLFQNPREQFAMDQVEKEFIFTLENLAIPADEIDDLITQALSQVGIAHLRHRQLATLSGGELQKVALAITLATGSDLILLDEPFANVDLKSRKALIKLLKKLQAQEGKTILIADHDLNDYAEICDHLYQLDHQQVSLITDPQPIFARYQLTTRTAFPIPNANAAAILKLQDFGIENGGRYLLQAVQTSFPKQHLILLTGENGSGKSTLFEAIARLHPYQGKLFYDNRPLSQFNARTWAKTATVVFQDSEMQFLKMTVTEEIDLSLQHARAPQYWTADRIQDWLERLNLAKLQEQIVYQLSGGQKKKLQILTMLILGNPLVLLDEPLAGLDLASVRVVMQLIQKAAQVQKQTIVMISHQLTGLPEFFDYHLALTDHQLIYQEELNGFIS</sequence>
<evidence type="ECO:0000259" key="9">
    <source>
        <dbReference type="PROSITE" id="PS50893"/>
    </source>
</evidence>
<evidence type="ECO:0000256" key="5">
    <source>
        <dbReference type="ARBA" id="ARBA00022741"/>
    </source>
</evidence>
<dbReference type="PROSITE" id="PS00211">
    <property type="entry name" value="ABC_TRANSPORTER_1"/>
    <property type="match status" value="2"/>
</dbReference>
<keyword evidence="4" id="KW-1003">Cell membrane</keyword>
<evidence type="ECO:0000256" key="3">
    <source>
        <dbReference type="ARBA" id="ARBA00022448"/>
    </source>
</evidence>
<dbReference type="GO" id="GO:0043190">
    <property type="term" value="C:ATP-binding cassette (ABC) transporter complex"/>
    <property type="evidence" value="ECO:0007669"/>
    <property type="project" value="TreeGrafter"/>
</dbReference>
<evidence type="ECO:0000256" key="7">
    <source>
        <dbReference type="ARBA" id="ARBA00022967"/>
    </source>
</evidence>
<dbReference type="SMART" id="SM00382">
    <property type="entry name" value="AAA"/>
    <property type="match status" value="2"/>
</dbReference>
<dbReference type="PROSITE" id="PS50893">
    <property type="entry name" value="ABC_TRANSPORTER_2"/>
    <property type="match status" value="2"/>
</dbReference>
<evidence type="ECO:0000256" key="8">
    <source>
        <dbReference type="ARBA" id="ARBA00023136"/>
    </source>
</evidence>
<dbReference type="RefSeq" id="WP_008841792.1">
    <property type="nucleotide sequence ID" value="NZ_CP066046.1"/>
</dbReference>
<name>A0AAW8YFM4_PEDAC</name>
<proteinExistence type="inferred from homology"/>
<evidence type="ECO:0000256" key="2">
    <source>
        <dbReference type="ARBA" id="ARBA00005417"/>
    </source>
</evidence>
<comment type="caution">
    <text evidence="10">The sequence shown here is derived from an EMBL/GenBank/DDBJ whole genome shotgun (WGS) entry which is preliminary data.</text>
</comment>
<evidence type="ECO:0000313" key="11">
    <source>
        <dbReference type="Proteomes" id="UP001280897"/>
    </source>
</evidence>
<organism evidence="10 11">
    <name type="scientific">Pediococcus acidilactici</name>
    <dbReference type="NCBI Taxonomy" id="1254"/>
    <lineage>
        <taxon>Bacteria</taxon>
        <taxon>Bacillati</taxon>
        <taxon>Bacillota</taxon>
        <taxon>Bacilli</taxon>
        <taxon>Lactobacillales</taxon>
        <taxon>Lactobacillaceae</taxon>
        <taxon>Pediococcus</taxon>
        <taxon>Pediococcus acidilactici group</taxon>
    </lineage>
</organism>
<dbReference type="PANTHER" id="PTHR43553">
    <property type="entry name" value="HEAVY METAL TRANSPORTER"/>
    <property type="match status" value="1"/>
</dbReference>
<dbReference type="InterPro" id="IPR015856">
    <property type="entry name" value="ABC_transpr_CbiO/EcfA_su"/>
</dbReference>
<dbReference type="Proteomes" id="UP001280897">
    <property type="component" value="Unassembled WGS sequence"/>
</dbReference>
<dbReference type="GO" id="GO:0042626">
    <property type="term" value="F:ATPase-coupled transmembrane transporter activity"/>
    <property type="evidence" value="ECO:0007669"/>
    <property type="project" value="TreeGrafter"/>
</dbReference>
<dbReference type="GO" id="GO:0005524">
    <property type="term" value="F:ATP binding"/>
    <property type="evidence" value="ECO:0007669"/>
    <property type="project" value="UniProtKB-KW"/>
</dbReference>
<dbReference type="GO" id="GO:0016887">
    <property type="term" value="F:ATP hydrolysis activity"/>
    <property type="evidence" value="ECO:0007669"/>
    <property type="project" value="InterPro"/>
</dbReference>
<dbReference type="InterPro" id="IPR003593">
    <property type="entry name" value="AAA+_ATPase"/>
</dbReference>
<gene>
    <name evidence="10" type="ORF">R0G89_04875</name>
</gene>
<protein>
    <submittedName>
        <fullName evidence="10">ABC transporter ATP-binding protein</fullName>
    </submittedName>
</protein>
<dbReference type="InterPro" id="IPR027417">
    <property type="entry name" value="P-loop_NTPase"/>
</dbReference>
<dbReference type="CDD" id="cd03225">
    <property type="entry name" value="ABC_cobalt_CbiO_domain1"/>
    <property type="match status" value="2"/>
</dbReference>
<keyword evidence="3" id="KW-0813">Transport</keyword>
<keyword evidence="8" id="KW-0472">Membrane</keyword>
<keyword evidence="5" id="KW-0547">Nucleotide-binding</keyword>
<accession>A0AAW8YFM4</accession>
<comment type="subcellular location">
    <subcellularLocation>
        <location evidence="1">Cell membrane</location>
        <topology evidence="1">Peripheral membrane protein</topology>
    </subcellularLocation>
</comment>
<evidence type="ECO:0000256" key="4">
    <source>
        <dbReference type="ARBA" id="ARBA00022475"/>
    </source>
</evidence>
<reference evidence="10" key="2">
    <citation type="submission" date="2023-10" db="EMBL/GenBank/DDBJ databases">
        <authorList>
            <person name="Khurajog B."/>
        </authorList>
    </citation>
    <scope>NUCLEOTIDE SEQUENCE</scope>
    <source>
        <strain evidence="10">BF9</strain>
    </source>
</reference>
<dbReference type="PANTHER" id="PTHR43553:SF27">
    <property type="entry name" value="ENERGY-COUPLING FACTOR TRANSPORTER ATP-BINDING PROTEIN ECFA2"/>
    <property type="match status" value="1"/>
</dbReference>
<comment type="similarity">
    <text evidence="2">Belongs to the ABC transporter superfamily.</text>
</comment>
<dbReference type="Gene3D" id="3.40.50.300">
    <property type="entry name" value="P-loop containing nucleotide triphosphate hydrolases"/>
    <property type="match status" value="2"/>
</dbReference>
<dbReference type="Pfam" id="PF00005">
    <property type="entry name" value="ABC_tran"/>
    <property type="match status" value="2"/>
</dbReference>
<keyword evidence="7" id="KW-1278">Translocase</keyword>
<feature type="domain" description="ABC transporter" evidence="9">
    <location>
        <begin position="4"/>
        <end position="244"/>
    </location>
</feature>
<reference evidence="10" key="1">
    <citation type="journal article" date="2023" name="PeerJ">
        <title>Selection and evaluation of lactic acid bacteria from chicken feces in Thailand as potential probiotics.</title>
        <authorList>
            <person name="Khurajog B."/>
            <person name="Disastra Y."/>
            <person name="Lawwyne L.D."/>
            <person name="Sirichokchatchawan W."/>
            <person name="Niyomtham W."/>
            <person name="Yindee J."/>
            <person name="Hampson D.J."/>
            <person name="Prapasarakul N."/>
        </authorList>
    </citation>
    <scope>NUCLEOTIDE SEQUENCE</scope>
    <source>
        <strain evidence="10">BF9</strain>
    </source>
</reference>
<dbReference type="SUPFAM" id="SSF52540">
    <property type="entry name" value="P-loop containing nucleoside triphosphate hydrolases"/>
    <property type="match status" value="2"/>
</dbReference>
<keyword evidence="6 10" id="KW-0067">ATP-binding</keyword>
<dbReference type="InterPro" id="IPR050095">
    <property type="entry name" value="ECF_ABC_transporter_ATP-bd"/>
</dbReference>
<dbReference type="EMBL" id="JAWJAV010000003">
    <property type="protein sequence ID" value="MDV2621062.1"/>
    <property type="molecule type" value="Genomic_DNA"/>
</dbReference>